<dbReference type="AlphaFoldDB" id="A0A3M0CT42"/>
<dbReference type="InterPro" id="IPR046038">
    <property type="entry name" value="DUF5996"/>
</dbReference>
<dbReference type="EMBL" id="REFR01000003">
    <property type="protein sequence ID" value="RMB12652.1"/>
    <property type="molecule type" value="Genomic_DNA"/>
</dbReference>
<evidence type="ECO:0008006" key="3">
    <source>
        <dbReference type="Google" id="ProtNLM"/>
    </source>
</evidence>
<keyword evidence="2" id="KW-1185">Reference proteome</keyword>
<comment type="caution">
    <text evidence="1">The sequence shown here is derived from an EMBL/GenBank/DDBJ whole genome shotgun (WGS) entry which is preliminary data.</text>
</comment>
<accession>A0A3M0CT42</accession>
<gene>
    <name evidence="1" type="ORF">BXY39_0159</name>
</gene>
<evidence type="ECO:0000313" key="1">
    <source>
        <dbReference type="EMBL" id="RMB12652.1"/>
    </source>
</evidence>
<name>A0A3M0CT42_9PROT</name>
<sequence>MPAHSALTLPPLPYADWVETKETLHLFLQIIGKIRMKTHPKLNHWWHVTLYPATSGLTTGRIPCGDMGFEIFFDMIDHSVRVRRDDGLMESFDVPGKSVAQFYDALFTALNTLGISVKIVGLPYENKSTIPFAEDMVHKTYDADAVTRYWAALCRISVIFERFRSRFTGKQTPVHLYWHSFDLAVTRFSGRAHPLEGGTVSDREAYSHEVISFGFWPGDDSFPEPAFYAYAYPEPEGLPSVPLKPPAAFWTEKNGGSLAILKYDDLRHAPQPADSLLAFLQAVYDGAAKKADWNVAALEHAFSS</sequence>
<dbReference type="InParanoid" id="A0A3M0CT42"/>
<dbReference type="OrthoDB" id="9800945at2"/>
<organism evidence="1 2">
    <name type="scientific">Eilatimonas milleporae</name>
    <dbReference type="NCBI Taxonomy" id="911205"/>
    <lineage>
        <taxon>Bacteria</taxon>
        <taxon>Pseudomonadati</taxon>
        <taxon>Pseudomonadota</taxon>
        <taxon>Alphaproteobacteria</taxon>
        <taxon>Kordiimonadales</taxon>
        <taxon>Kordiimonadaceae</taxon>
        <taxon>Eilatimonas</taxon>
    </lineage>
</organism>
<dbReference type="RefSeq" id="WP_121936945.1">
    <property type="nucleotide sequence ID" value="NZ_REFR01000003.1"/>
</dbReference>
<evidence type="ECO:0000313" key="2">
    <source>
        <dbReference type="Proteomes" id="UP000271227"/>
    </source>
</evidence>
<protein>
    <recommendedName>
        <fullName evidence="3">Ava_C0101 and related proteins</fullName>
    </recommendedName>
</protein>
<proteinExistence type="predicted"/>
<reference evidence="1 2" key="1">
    <citation type="submission" date="2018-10" db="EMBL/GenBank/DDBJ databases">
        <title>Genomic Encyclopedia of Archaeal and Bacterial Type Strains, Phase II (KMG-II): from individual species to whole genera.</title>
        <authorList>
            <person name="Goeker M."/>
        </authorList>
    </citation>
    <scope>NUCLEOTIDE SEQUENCE [LARGE SCALE GENOMIC DNA]</scope>
    <source>
        <strain evidence="1 2">DSM 25217</strain>
    </source>
</reference>
<dbReference type="Pfam" id="PF19459">
    <property type="entry name" value="DUF5996"/>
    <property type="match status" value="1"/>
</dbReference>
<dbReference type="Proteomes" id="UP000271227">
    <property type="component" value="Unassembled WGS sequence"/>
</dbReference>